<organism evidence="5 6">
    <name type="scientific">Streptomyces enissocaesilis</name>
    <dbReference type="NCBI Taxonomy" id="332589"/>
    <lineage>
        <taxon>Bacteria</taxon>
        <taxon>Bacillati</taxon>
        <taxon>Actinomycetota</taxon>
        <taxon>Actinomycetes</taxon>
        <taxon>Kitasatosporales</taxon>
        <taxon>Streptomycetaceae</taxon>
        <taxon>Streptomyces</taxon>
        <taxon>Streptomyces rochei group</taxon>
    </lineage>
</organism>
<dbReference type="InterPro" id="IPR019819">
    <property type="entry name" value="Carboxylesterase_B_CS"/>
</dbReference>
<dbReference type="PROSITE" id="PS00122">
    <property type="entry name" value="CARBOXYLESTERASE_B_1"/>
    <property type="match status" value="1"/>
</dbReference>
<reference evidence="6" key="1">
    <citation type="journal article" date="2019" name="Int. J. Syst. Evol. Microbiol.">
        <title>The Global Catalogue of Microorganisms (GCM) 10K type strain sequencing project: providing services to taxonomists for standard genome sequencing and annotation.</title>
        <authorList>
            <consortium name="The Broad Institute Genomics Platform"/>
            <consortium name="The Broad Institute Genome Sequencing Center for Infectious Disease"/>
            <person name="Wu L."/>
            <person name="Ma J."/>
        </authorList>
    </citation>
    <scope>NUCLEOTIDE SEQUENCE [LARGE SCALE GENOMIC DNA]</scope>
    <source>
        <strain evidence="6">JCM 9088</strain>
    </source>
</reference>
<comment type="similarity">
    <text evidence="1 3">Belongs to the type-B carboxylesterase/lipase family.</text>
</comment>
<sequence>MYPRVFRPLRAALGAALLTTVLAAGPGTAAAQDRVVITTASGQLQGTAPDANGVSAYRGIPYAAPPTGTLRWKSPQPVPRWSGIRQATTPGPACYGTSQPGAPATAMSEDCLTLNIWAPPRGSQPKAVVVWLHGGGFQFGSGSDPKYNGAALAARGVLVVNVNYRLGAFGFLAHPDLDKEAGASGGYGLQDQIAALRWVQQNIASFGGNPGNITLFGESAGAHAVGLLMSSPQATGLFSKAIAQSGSFWDNQKGSIPTHTEALTQGTALAARLNTPTADGLRAIPATQLNTASTTGAPFGPSIDGHVLADSPAAVFARGQQQRVPLLAGYTAAENFPVFDPFALPHDTPTEFRAAAEKLFGAARMSEFNALYPSTTQAQTDASAGQLIGDMAITEQTWEMLGLHQRTSARDVYAYKFTYTSPYSPVAAHVSDVPFVFGNLLPQFFAPHSTGRNHR</sequence>
<dbReference type="PANTHER" id="PTHR11559">
    <property type="entry name" value="CARBOXYLESTERASE"/>
    <property type="match status" value="1"/>
</dbReference>
<comment type="caution">
    <text evidence="5">The sequence shown here is derived from an EMBL/GenBank/DDBJ whole genome shotgun (WGS) entry which is preliminary data.</text>
</comment>
<evidence type="ECO:0000259" key="4">
    <source>
        <dbReference type="Pfam" id="PF00135"/>
    </source>
</evidence>
<dbReference type="RefSeq" id="WP_344500847.1">
    <property type="nucleotide sequence ID" value="NZ_BAAAUD010000114.1"/>
</dbReference>
<dbReference type="EMBL" id="BAAAUD010000114">
    <property type="protein sequence ID" value="GAA2974097.1"/>
    <property type="molecule type" value="Genomic_DNA"/>
</dbReference>
<evidence type="ECO:0000256" key="1">
    <source>
        <dbReference type="ARBA" id="ARBA00005964"/>
    </source>
</evidence>
<dbReference type="Proteomes" id="UP001500403">
    <property type="component" value="Unassembled WGS sequence"/>
</dbReference>
<dbReference type="InterPro" id="IPR029058">
    <property type="entry name" value="AB_hydrolase_fold"/>
</dbReference>
<dbReference type="Gene3D" id="3.40.50.1820">
    <property type="entry name" value="alpha/beta hydrolase"/>
    <property type="match status" value="1"/>
</dbReference>
<dbReference type="EC" id="3.1.1.-" evidence="3"/>
<accession>A0ABP6K5A3</accession>
<evidence type="ECO:0000256" key="2">
    <source>
        <dbReference type="ARBA" id="ARBA00022801"/>
    </source>
</evidence>
<protein>
    <recommendedName>
        <fullName evidence="3">Carboxylic ester hydrolase</fullName>
        <ecNumber evidence="3">3.1.1.-</ecNumber>
    </recommendedName>
</protein>
<proteinExistence type="inferred from homology"/>
<dbReference type="InterPro" id="IPR019826">
    <property type="entry name" value="Carboxylesterase_B_AS"/>
</dbReference>
<feature type="signal peptide" evidence="3">
    <location>
        <begin position="1"/>
        <end position="23"/>
    </location>
</feature>
<gene>
    <name evidence="5" type="ORF">GCM10010446_67990</name>
</gene>
<keyword evidence="3" id="KW-0732">Signal</keyword>
<dbReference type="InterPro" id="IPR050309">
    <property type="entry name" value="Type-B_Carboxylest/Lipase"/>
</dbReference>
<dbReference type="SUPFAM" id="SSF53474">
    <property type="entry name" value="alpha/beta-Hydrolases"/>
    <property type="match status" value="1"/>
</dbReference>
<keyword evidence="6" id="KW-1185">Reference proteome</keyword>
<dbReference type="Pfam" id="PF00135">
    <property type="entry name" value="COesterase"/>
    <property type="match status" value="1"/>
</dbReference>
<keyword evidence="2 3" id="KW-0378">Hydrolase</keyword>
<dbReference type="PROSITE" id="PS00941">
    <property type="entry name" value="CARBOXYLESTERASE_B_2"/>
    <property type="match status" value="1"/>
</dbReference>
<evidence type="ECO:0000313" key="6">
    <source>
        <dbReference type="Proteomes" id="UP001500403"/>
    </source>
</evidence>
<evidence type="ECO:0000256" key="3">
    <source>
        <dbReference type="RuleBase" id="RU361235"/>
    </source>
</evidence>
<evidence type="ECO:0000313" key="5">
    <source>
        <dbReference type="EMBL" id="GAA2974097.1"/>
    </source>
</evidence>
<dbReference type="InterPro" id="IPR002018">
    <property type="entry name" value="CarbesteraseB"/>
</dbReference>
<name>A0ABP6K5A3_9ACTN</name>
<feature type="chain" id="PRO_5044984451" description="Carboxylic ester hydrolase" evidence="3">
    <location>
        <begin position="24"/>
        <end position="455"/>
    </location>
</feature>
<feature type="domain" description="Carboxylesterase type B" evidence="4">
    <location>
        <begin position="35"/>
        <end position="440"/>
    </location>
</feature>